<dbReference type="AlphaFoldDB" id="A0A9P8FN50"/>
<evidence type="ECO:0000313" key="3">
    <source>
        <dbReference type="Proteomes" id="UP000729357"/>
    </source>
</evidence>
<proteinExistence type="predicted"/>
<feature type="region of interest" description="Disordered" evidence="1">
    <location>
        <begin position="149"/>
        <end position="212"/>
    </location>
</feature>
<feature type="non-terminal residue" evidence="2">
    <location>
        <position position="1"/>
    </location>
</feature>
<organism evidence="2 3">
    <name type="scientific">Aureobasidium melanogenum</name>
    <name type="common">Aureobasidium pullulans var. melanogenum</name>
    <dbReference type="NCBI Taxonomy" id="46634"/>
    <lineage>
        <taxon>Eukaryota</taxon>
        <taxon>Fungi</taxon>
        <taxon>Dikarya</taxon>
        <taxon>Ascomycota</taxon>
        <taxon>Pezizomycotina</taxon>
        <taxon>Dothideomycetes</taxon>
        <taxon>Dothideomycetidae</taxon>
        <taxon>Dothideales</taxon>
        <taxon>Saccotheciaceae</taxon>
        <taxon>Aureobasidium</taxon>
    </lineage>
</organism>
<feature type="compositionally biased region" description="Low complexity" evidence="1">
    <location>
        <begin position="201"/>
        <end position="212"/>
    </location>
</feature>
<name>A0A9P8FN50_AURME</name>
<dbReference type="Proteomes" id="UP000729357">
    <property type="component" value="Unassembled WGS sequence"/>
</dbReference>
<keyword evidence="3" id="KW-1185">Reference proteome</keyword>
<gene>
    <name evidence="2" type="ORF">KCU98_g9223</name>
</gene>
<accession>A0A9P8FN50</accession>
<reference evidence="2" key="1">
    <citation type="journal article" date="2021" name="J Fungi (Basel)">
        <title>Virulence traits and population genomics of the black yeast Aureobasidium melanogenum.</title>
        <authorList>
            <person name="Cernosa A."/>
            <person name="Sun X."/>
            <person name="Gostincar C."/>
            <person name="Fang C."/>
            <person name="Gunde-Cimerman N."/>
            <person name="Song Z."/>
        </authorList>
    </citation>
    <scope>NUCLEOTIDE SEQUENCE</scope>
    <source>
        <strain evidence="2">EXF-9298</strain>
    </source>
</reference>
<comment type="caution">
    <text evidence="2">The sequence shown here is derived from an EMBL/GenBank/DDBJ whole genome shotgun (WGS) entry which is preliminary data.</text>
</comment>
<evidence type="ECO:0000256" key="1">
    <source>
        <dbReference type="SAM" id="MobiDB-lite"/>
    </source>
</evidence>
<sequence>MDVFNELSPLQSLGSRIESAFKKFQWGLTKNERSIVVFDKVTCCKAPTNAVHNTWWAYVAPAYHPCVTGFGKTLQKALESLYDQPKLGPEIYTTTYDAQIMRSIVSNGTNLDTTMPGVKIPTLTKSLTSGPGSQTQLPAAPAPLQMHGLASVPQPLTSGGAKHTVQLPQKVTNQNNGQKGKKKTSNSSSTPSTHHTIQMPNSGLNGGNSASNASLDQLMEEFKSLQKRLDAMSNTLRTTDFQSHLKSPIPPLTGPTSTPSASFGKPPAPQLNETQSKYKQSSPMFGSEKKELKHQAIQEHETNLPKVYQSPRIGSTGHHSLPSPVFSSRSNRHFISNPSAPSSTNVQTMTPTYASMAAISVPANALAPSQRTKETDPSLFQLPSEISDTSASAIAGISINIVQSEHAKRKHEGIDDGVIGSLRMSVEQRSLKNPKTEEWFQTIKNEENSPKKIKIEDHSQELDSH</sequence>
<feature type="region of interest" description="Disordered" evidence="1">
    <location>
        <begin position="441"/>
        <end position="465"/>
    </location>
</feature>
<evidence type="ECO:0000313" key="2">
    <source>
        <dbReference type="EMBL" id="KAG9978743.1"/>
    </source>
</evidence>
<feature type="region of interest" description="Disordered" evidence="1">
    <location>
        <begin position="241"/>
        <end position="287"/>
    </location>
</feature>
<protein>
    <submittedName>
        <fullName evidence="2">Uncharacterized protein</fullName>
    </submittedName>
</protein>
<reference evidence="2" key="2">
    <citation type="submission" date="2021-08" db="EMBL/GenBank/DDBJ databases">
        <authorList>
            <person name="Gostincar C."/>
            <person name="Sun X."/>
            <person name="Song Z."/>
            <person name="Gunde-Cimerman N."/>
        </authorList>
    </citation>
    <scope>NUCLEOTIDE SEQUENCE</scope>
    <source>
        <strain evidence="2">EXF-9298</strain>
    </source>
</reference>
<dbReference type="EMBL" id="JAHFXS010001234">
    <property type="protein sequence ID" value="KAG9978743.1"/>
    <property type="molecule type" value="Genomic_DNA"/>
</dbReference>
<feature type="compositionally biased region" description="Polar residues" evidence="1">
    <location>
        <begin position="271"/>
        <end position="284"/>
    </location>
</feature>